<dbReference type="RefSeq" id="XP_453455.1">
    <property type="nucleotide sequence ID" value="XM_453455.1"/>
</dbReference>
<dbReference type="InParanoid" id="Q6CRI4"/>
<evidence type="ECO:0000313" key="7">
    <source>
        <dbReference type="EMBL" id="CAH00551.1"/>
    </source>
</evidence>
<gene>
    <name evidence="7" type="ORF">KLLA0_D08811g</name>
</gene>
<keyword evidence="3" id="KW-0677">Repeat</keyword>
<evidence type="ECO:0000256" key="4">
    <source>
        <dbReference type="ARBA" id="ARBA00023315"/>
    </source>
</evidence>
<dbReference type="FunCoup" id="Q6CRI4">
    <property type="interactions" value="32"/>
</dbReference>
<dbReference type="eggNOG" id="KOG4750">
    <property type="taxonomic scope" value="Eukaryota"/>
</dbReference>
<dbReference type="FunFam" id="2.160.10.10:FF:000008">
    <property type="entry name" value="Maltose O-acetyltransferase"/>
    <property type="match status" value="1"/>
</dbReference>
<dbReference type="Pfam" id="PF00132">
    <property type="entry name" value="Hexapep"/>
    <property type="match status" value="1"/>
</dbReference>
<evidence type="ECO:0000256" key="5">
    <source>
        <dbReference type="RuleBase" id="RU367021"/>
    </source>
</evidence>
<dbReference type="InterPro" id="IPR024688">
    <property type="entry name" value="Mac_dom"/>
</dbReference>
<dbReference type="EC" id="2.3.1.-" evidence="5"/>
<dbReference type="PANTHER" id="PTHR43017">
    <property type="entry name" value="GALACTOSIDE O-ACETYLTRANSFERASE"/>
    <property type="match status" value="1"/>
</dbReference>
<dbReference type="CDD" id="cd03357">
    <property type="entry name" value="LbH_MAT_GAT"/>
    <property type="match status" value="1"/>
</dbReference>
<dbReference type="Proteomes" id="UP000000598">
    <property type="component" value="Chromosome D"/>
</dbReference>
<organism evidence="7 8">
    <name type="scientific">Kluyveromyces lactis (strain ATCC 8585 / CBS 2359 / DSM 70799 / NBRC 1267 / NRRL Y-1140 / WM37)</name>
    <name type="common">Yeast</name>
    <name type="synonym">Candida sphaerica</name>
    <dbReference type="NCBI Taxonomy" id="284590"/>
    <lineage>
        <taxon>Eukaryota</taxon>
        <taxon>Fungi</taxon>
        <taxon>Dikarya</taxon>
        <taxon>Ascomycota</taxon>
        <taxon>Saccharomycotina</taxon>
        <taxon>Saccharomycetes</taxon>
        <taxon>Saccharomycetales</taxon>
        <taxon>Saccharomycetaceae</taxon>
        <taxon>Kluyveromyces</taxon>
    </lineage>
</organism>
<accession>Q6CRI4</accession>
<comment type="similarity">
    <text evidence="1 5">Belongs to the transferase hexapeptide repeat family.</text>
</comment>
<dbReference type="InterPro" id="IPR018357">
    <property type="entry name" value="Hexapep_transf_CS"/>
</dbReference>
<dbReference type="KEGG" id="kla:KLLA0_D08811g"/>
<dbReference type="Pfam" id="PF12464">
    <property type="entry name" value="Mac"/>
    <property type="match status" value="1"/>
</dbReference>
<evidence type="ECO:0000256" key="3">
    <source>
        <dbReference type="ARBA" id="ARBA00022737"/>
    </source>
</evidence>
<evidence type="ECO:0000256" key="2">
    <source>
        <dbReference type="ARBA" id="ARBA00022679"/>
    </source>
</evidence>
<evidence type="ECO:0000256" key="1">
    <source>
        <dbReference type="ARBA" id="ARBA00007274"/>
    </source>
</evidence>
<dbReference type="InterPro" id="IPR039369">
    <property type="entry name" value="LacA-like"/>
</dbReference>
<dbReference type="AlphaFoldDB" id="Q6CRI4"/>
<dbReference type="EMBL" id="CR382124">
    <property type="protein sequence ID" value="CAH00551.1"/>
    <property type="molecule type" value="Genomic_DNA"/>
</dbReference>
<dbReference type="Gene3D" id="2.160.10.10">
    <property type="entry name" value="Hexapeptide repeat proteins"/>
    <property type="match status" value="1"/>
</dbReference>
<feature type="domain" description="Maltose/galactoside acetyltransferase" evidence="6">
    <location>
        <begin position="6"/>
        <end position="60"/>
    </location>
</feature>
<dbReference type="GO" id="GO:0008870">
    <property type="term" value="F:galactoside O-acetyltransferase activity"/>
    <property type="evidence" value="ECO:0007669"/>
    <property type="project" value="TreeGrafter"/>
</dbReference>
<dbReference type="SUPFAM" id="SSF51161">
    <property type="entry name" value="Trimeric LpxA-like enzymes"/>
    <property type="match status" value="1"/>
</dbReference>
<dbReference type="PROSITE" id="PS00101">
    <property type="entry name" value="HEXAPEP_TRANSFERASES"/>
    <property type="match status" value="1"/>
</dbReference>
<keyword evidence="8" id="KW-1185">Reference proteome</keyword>
<dbReference type="HOGENOM" id="CLU_051638_3_0_1"/>
<evidence type="ECO:0000313" key="8">
    <source>
        <dbReference type="Proteomes" id="UP000000598"/>
    </source>
</evidence>
<reference evidence="7 8" key="1">
    <citation type="journal article" date="2004" name="Nature">
        <title>Genome evolution in yeasts.</title>
        <authorList>
            <consortium name="Genolevures"/>
            <person name="Dujon B."/>
            <person name="Sherman D."/>
            <person name="Fischer G."/>
            <person name="Durrens P."/>
            <person name="Casaregola S."/>
            <person name="Lafontaine I."/>
            <person name="de Montigny J."/>
            <person name="Marck C."/>
            <person name="Neuveglise C."/>
            <person name="Talla E."/>
            <person name="Goffard N."/>
            <person name="Frangeul L."/>
            <person name="Aigle M."/>
            <person name="Anthouard V."/>
            <person name="Babour A."/>
            <person name="Barbe V."/>
            <person name="Barnay S."/>
            <person name="Blanchin S."/>
            <person name="Beckerich J.M."/>
            <person name="Beyne E."/>
            <person name="Bleykasten C."/>
            <person name="Boisrame A."/>
            <person name="Boyer J."/>
            <person name="Cattolico L."/>
            <person name="Confanioleri F."/>
            <person name="de Daruvar A."/>
            <person name="Despons L."/>
            <person name="Fabre E."/>
            <person name="Fairhead C."/>
            <person name="Ferry-Dumazet H."/>
            <person name="Groppi A."/>
            <person name="Hantraye F."/>
            <person name="Hennequin C."/>
            <person name="Jauniaux N."/>
            <person name="Joyet P."/>
            <person name="Kachouri R."/>
            <person name="Kerrest A."/>
            <person name="Koszul R."/>
            <person name="Lemaire M."/>
            <person name="Lesur I."/>
            <person name="Ma L."/>
            <person name="Muller H."/>
            <person name="Nicaud J.M."/>
            <person name="Nikolski M."/>
            <person name="Oztas S."/>
            <person name="Ozier-Kalogeropoulos O."/>
            <person name="Pellenz S."/>
            <person name="Potier S."/>
            <person name="Richard G.F."/>
            <person name="Straub M.L."/>
            <person name="Suleau A."/>
            <person name="Swennene D."/>
            <person name="Tekaia F."/>
            <person name="Wesolowski-Louvel M."/>
            <person name="Westhof E."/>
            <person name="Wirth B."/>
            <person name="Zeniou-Meyer M."/>
            <person name="Zivanovic I."/>
            <person name="Bolotin-Fukuhara M."/>
            <person name="Thierry A."/>
            <person name="Bouchier C."/>
            <person name="Caudron B."/>
            <person name="Scarpelli C."/>
            <person name="Gaillardin C."/>
            <person name="Weissenbach J."/>
            <person name="Wincker P."/>
            <person name="Souciet J.L."/>
        </authorList>
    </citation>
    <scope>NUCLEOTIDE SEQUENCE [LARGE SCALE GENOMIC DNA]</scope>
    <source>
        <strain evidence="8">ATCC 8585 / CBS 2359 / DSM 70799 / NBRC 1267 / NRRL Y-1140 / WM37</strain>
    </source>
</reference>
<dbReference type="STRING" id="284590.Q6CRI4"/>
<dbReference type="PANTHER" id="PTHR43017:SF1">
    <property type="entry name" value="ACETYLTRANSFERASE YJL218W-RELATED"/>
    <property type="match status" value="1"/>
</dbReference>
<name>Q6CRI4_KLULA</name>
<dbReference type="PaxDb" id="284590-Q6CRI4"/>
<dbReference type="InterPro" id="IPR011004">
    <property type="entry name" value="Trimer_LpxA-like_sf"/>
</dbReference>
<keyword evidence="4 5" id="KW-0012">Acyltransferase</keyword>
<proteinExistence type="inferred from homology"/>
<protein>
    <recommendedName>
        <fullName evidence="5">Acetyltransferase</fullName>
        <ecNumber evidence="5">2.3.1.-</ecNumber>
    </recommendedName>
</protein>
<dbReference type="GeneID" id="2893257"/>
<dbReference type="InterPro" id="IPR001451">
    <property type="entry name" value="Hexapep"/>
</dbReference>
<sequence>MTRSEKEKMLIGEPYLCMDPELVEERLKARQLVYDFNQSKPEDEELRKRILDQLLGKHYNAFIEPNFRCDYGSNITVGKNFYANFDCIMLDVCKIEIGDDVLLGPGVHIYTASHALDPIERSKGVEFGIPVKIGNRVWIGGNVTILPGVTIGDNAVIGSGSVITKDVDANVVVAGNPAKFIKHIELNKK</sequence>
<dbReference type="OMA" id="CVILDCN"/>
<evidence type="ECO:0000259" key="6">
    <source>
        <dbReference type="SMART" id="SM01266"/>
    </source>
</evidence>
<dbReference type="SMART" id="SM01266">
    <property type="entry name" value="Mac"/>
    <property type="match status" value="1"/>
</dbReference>
<keyword evidence="2 5" id="KW-0808">Transferase</keyword>